<evidence type="ECO:0000313" key="4">
    <source>
        <dbReference type="Proteomes" id="UP001295444"/>
    </source>
</evidence>
<sequence length="238" mass="26829">MEPEILESKVKWALGFLADNKAAGIDEIPIELFKILQDDAVKILLALCYSKALPVWITTTCGKFLKRVPDHLIRLLRNLYVDQKATVRTKHRTTEWFKIRKEVRQGCILSPYLSNLYAEYIIRKAVLDESKAGINIAGRNINNLRYADDTTLMAESEEELKDLLMRVKEESAKAGFLLKVKKTKIMANSNFSSWQKDGEEVEAVTDFTFLGSNISSDGDCSQASGEESYGKLGQIGKN</sequence>
<gene>
    <name evidence="3" type="ORF">PECUL_23A013169</name>
</gene>
<protein>
    <recommendedName>
        <fullName evidence="2">Reverse transcriptase domain-containing protein</fullName>
    </recommendedName>
</protein>
<organism evidence="3 4">
    <name type="scientific">Pelobates cultripes</name>
    <name type="common">Western spadefoot toad</name>
    <dbReference type="NCBI Taxonomy" id="61616"/>
    <lineage>
        <taxon>Eukaryota</taxon>
        <taxon>Metazoa</taxon>
        <taxon>Chordata</taxon>
        <taxon>Craniata</taxon>
        <taxon>Vertebrata</taxon>
        <taxon>Euteleostomi</taxon>
        <taxon>Amphibia</taxon>
        <taxon>Batrachia</taxon>
        <taxon>Anura</taxon>
        <taxon>Pelobatoidea</taxon>
        <taxon>Pelobatidae</taxon>
        <taxon>Pelobates</taxon>
    </lineage>
</organism>
<accession>A0AAD1WN55</accession>
<dbReference type="SUPFAM" id="SSF56672">
    <property type="entry name" value="DNA/RNA polymerases"/>
    <property type="match status" value="1"/>
</dbReference>
<feature type="domain" description="Reverse transcriptase" evidence="2">
    <location>
        <begin position="1"/>
        <end position="214"/>
    </location>
</feature>
<proteinExistence type="predicted"/>
<dbReference type="Pfam" id="PF00078">
    <property type="entry name" value="RVT_1"/>
    <property type="match status" value="1"/>
</dbReference>
<name>A0AAD1WN55_PELCU</name>
<evidence type="ECO:0000259" key="2">
    <source>
        <dbReference type="PROSITE" id="PS50878"/>
    </source>
</evidence>
<evidence type="ECO:0000256" key="1">
    <source>
        <dbReference type="SAM" id="MobiDB-lite"/>
    </source>
</evidence>
<dbReference type="PROSITE" id="PS50878">
    <property type="entry name" value="RT_POL"/>
    <property type="match status" value="1"/>
</dbReference>
<dbReference type="AlphaFoldDB" id="A0AAD1WN55"/>
<dbReference type="InterPro" id="IPR043502">
    <property type="entry name" value="DNA/RNA_pol_sf"/>
</dbReference>
<reference evidence="3" key="1">
    <citation type="submission" date="2022-03" db="EMBL/GenBank/DDBJ databases">
        <authorList>
            <person name="Alioto T."/>
            <person name="Alioto T."/>
            <person name="Gomez Garrido J."/>
        </authorList>
    </citation>
    <scope>NUCLEOTIDE SEQUENCE</scope>
</reference>
<dbReference type="EMBL" id="OW240922">
    <property type="protein sequence ID" value="CAH2321249.1"/>
    <property type="molecule type" value="Genomic_DNA"/>
</dbReference>
<evidence type="ECO:0000313" key="3">
    <source>
        <dbReference type="EMBL" id="CAH2321249.1"/>
    </source>
</evidence>
<dbReference type="Proteomes" id="UP001295444">
    <property type="component" value="Chromosome 11"/>
</dbReference>
<dbReference type="PANTHER" id="PTHR47027">
    <property type="entry name" value="REVERSE TRANSCRIPTASE DOMAIN-CONTAINING PROTEIN"/>
    <property type="match status" value="1"/>
</dbReference>
<feature type="region of interest" description="Disordered" evidence="1">
    <location>
        <begin position="217"/>
        <end position="238"/>
    </location>
</feature>
<dbReference type="InterPro" id="IPR000477">
    <property type="entry name" value="RT_dom"/>
</dbReference>
<keyword evidence="4" id="KW-1185">Reference proteome</keyword>
<dbReference type="PANTHER" id="PTHR47027:SF8">
    <property type="entry name" value="RIBONUCLEASE H"/>
    <property type="match status" value="1"/>
</dbReference>